<dbReference type="Proteomes" id="UP000215158">
    <property type="component" value="Chromosome 1"/>
</dbReference>
<gene>
    <name evidence="3" type="ORF">CJU94_13365</name>
</gene>
<name>A0A248VJ46_9BURK</name>
<proteinExistence type="predicted"/>
<keyword evidence="4" id="KW-1185">Reference proteome</keyword>
<dbReference type="InterPro" id="IPR018968">
    <property type="entry name" value="Phasin"/>
</dbReference>
<sequence length="167" mass="17688">MAQIIPGQWLDMESAGFDNLFSVTTRSFEAFERLAALNLQALRFGLAETQEAMARACTAGNLPEVFCLPTLLAPVGVAQALSYSRQFFEILSDFQRAAAPPVAGAGRQRHCADSLTGSPAMLSPVPVDVTAEPAMSATPAVAGEAASTTQHEKKPLDGKAIQPMHTE</sequence>
<dbReference type="InterPro" id="IPR010127">
    <property type="entry name" value="Phasin_subfam-1"/>
</dbReference>
<dbReference type="Pfam" id="PF09361">
    <property type="entry name" value="Phasin_2"/>
    <property type="match status" value="1"/>
</dbReference>
<organism evidence="3 4">
    <name type="scientific">Paraburkholderia aromaticivorans</name>
    <dbReference type="NCBI Taxonomy" id="2026199"/>
    <lineage>
        <taxon>Bacteria</taxon>
        <taxon>Pseudomonadati</taxon>
        <taxon>Pseudomonadota</taxon>
        <taxon>Betaproteobacteria</taxon>
        <taxon>Burkholderiales</taxon>
        <taxon>Burkholderiaceae</taxon>
        <taxon>Paraburkholderia</taxon>
    </lineage>
</organism>
<protein>
    <submittedName>
        <fullName evidence="3">Phasin</fullName>
    </submittedName>
</protein>
<evidence type="ECO:0000313" key="4">
    <source>
        <dbReference type="Proteomes" id="UP000215158"/>
    </source>
</evidence>
<dbReference type="OrthoDB" id="9005934at2"/>
<dbReference type="NCBIfam" id="TIGR01841">
    <property type="entry name" value="phasin"/>
    <property type="match status" value="1"/>
</dbReference>
<reference evidence="3 4" key="1">
    <citation type="submission" date="2017-08" db="EMBL/GenBank/DDBJ databases">
        <title>Identification and genetic characteristics of simultaneous BTEX- and naphthalene-degrading Paraburkholderia sp. BN5 isolated from petroleum-contaminated soil.</title>
        <authorList>
            <person name="Lee Y."/>
            <person name="Jeon C.O."/>
        </authorList>
    </citation>
    <scope>NUCLEOTIDE SEQUENCE [LARGE SCALE GENOMIC DNA]</scope>
    <source>
        <strain evidence="3 4">BN5</strain>
    </source>
</reference>
<feature type="region of interest" description="Disordered" evidence="1">
    <location>
        <begin position="136"/>
        <end position="167"/>
    </location>
</feature>
<evidence type="ECO:0000313" key="3">
    <source>
        <dbReference type="EMBL" id="ASV99053.1"/>
    </source>
</evidence>
<dbReference type="EMBL" id="CP022989">
    <property type="protein sequence ID" value="ASV99053.1"/>
    <property type="molecule type" value="Genomic_DNA"/>
</dbReference>
<dbReference type="KEGG" id="parb:CJU94_13365"/>
<dbReference type="AlphaFoldDB" id="A0A248VJ46"/>
<evidence type="ECO:0000256" key="1">
    <source>
        <dbReference type="SAM" id="MobiDB-lite"/>
    </source>
</evidence>
<evidence type="ECO:0000259" key="2">
    <source>
        <dbReference type="Pfam" id="PF09361"/>
    </source>
</evidence>
<feature type="domain" description="Phasin" evidence="2">
    <location>
        <begin position="8"/>
        <end position="102"/>
    </location>
</feature>
<accession>A0A248VJ46</accession>